<evidence type="ECO:0000256" key="5">
    <source>
        <dbReference type="ARBA" id="ARBA00022723"/>
    </source>
</evidence>
<evidence type="ECO:0000313" key="20">
    <source>
        <dbReference type="Proteomes" id="UP001159363"/>
    </source>
</evidence>
<keyword evidence="6" id="KW-0547">Nucleotide-binding</keyword>
<dbReference type="PANTHER" id="PTHR42648:SF11">
    <property type="entry name" value="TRANSPOSON TY4-P GAG-POL POLYPROTEIN"/>
    <property type="match status" value="1"/>
</dbReference>
<keyword evidence="7" id="KW-0255">Endonuclease</keyword>
<keyword evidence="10" id="KW-0460">Magnesium</keyword>
<evidence type="ECO:0000256" key="8">
    <source>
        <dbReference type="ARBA" id="ARBA00022801"/>
    </source>
</evidence>
<dbReference type="SUPFAM" id="SSF53098">
    <property type="entry name" value="Ribonuclease H-like"/>
    <property type="match status" value="1"/>
</dbReference>
<dbReference type="PANTHER" id="PTHR42648">
    <property type="entry name" value="TRANSPOSASE, PUTATIVE-RELATED"/>
    <property type="match status" value="1"/>
</dbReference>
<dbReference type="SUPFAM" id="SSF57756">
    <property type="entry name" value="Retrovirus zinc finger-like domains"/>
    <property type="match status" value="1"/>
</dbReference>
<feature type="domain" description="GAG-pre-integrase" evidence="16">
    <location>
        <begin position="309"/>
        <end position="350"/>
    </location>
</feature>
<accession>A0ABQ9HH59</accession>
<dbReference type="InterPro" id="IPR057670">
    <property type="entry name" value="SH3_retrovirus"/>
</dbReference>
<feature type="domain" description="Retrovirus-related Pol polyprotein from transposon TNT 1-94-like beta-barrel" evidence="17">
    <location>
        <begin position="186"/>
        <end position="253"/>
    </location>
</feature>
<keyword evidence="5" id="KW-0479">Metal-binding</keyword>
<dbReference type="Gene3D" id="3.30.420.10">
    <property type="entry name" value="Ribonuclease H-like superfamily/Ribonuclease H"/>
    <property type="match status" value="1"/>
</dbReference>
<dbReference type="Proteomes" id="UP001159363">
    <property type="component" value="Chromosome 4"/>
</dbReference>
<keyword evidence="3" id="KW-0645">Protease</keyword>
<reference evidence="19 20" key="1">
    <citation type="submission" date="2023-02" db="EMBL/GenBank/DDBJ databases">
        <title>LHISI_Scaffold_Assembly.</title>
        <authorList>
            <person name="Stuart O.P."/>
            <person name="Cleave R."/>
            <person name="Magrath M.J.L."/>
            <person name="Mikheyev A.S."/>
        </authorList>
    </citation>
    <scope>NUCLEOTIDE SEQUENCE [LARGE SCALE GENOMIC DNA]</scope>
    <source>
        <strain evidence="19">Daus_M_001</strain>
        <tissue evidence="19">Leg muscle</tissue>
    </source>
</reference>
<dbReference type="InterPro" id="IPR039537">
    <property type="entry name" value="Retrotran_Ty1/copia-like"/>
</dbReference>
<evidence type="ECO:0000256" key="13">
    <source>
        <dbReference type="ARBA" id="ARBA00022932"/>
    </source>
</evidence>
<evidence type="ECO:0008006" key="21">
    <source>
        <dbReference type="Google" id="ProtNLM"/>
    </source>
</evidence>
<dbReference type="Pfam" id="PF25597">
    <property type="entry name" value="SH3_retrovirus"/>
    <property type="match status" value="1"/>
</dbReference>
<dbReference type="InterPro" id="IPR036397">
    <property type="entry name" value="RNaseH_sf"/>
</dbReference>
<comment type="caution">
    <text evidence="19">The sequence shown here is derived from an EMBL/GenBank/DDBJ whole genome shotgun (WGS) entry which is preliminary data.</text>
</comment>
<keyword evidence="11" id="KW-0229">DNA integration</keyword>
<evidence type="ECO:0000256" key="3">
    <source>
        <dbReference type="ARBA" id="ARBA00022670"/>
    </source>
</evidence>
<evidence type="ECO:0000256" key="6">
    <source>
        <dbReference type="ARBA" id="ARBA00022741"/>
    </source>
</evidence>
<dbReference type="InterPro" id="IPR025724">
    <property type="entry name" value="GAG-pre-integrase_dom"/>
</dbReference>
<dbReference type="InterPro" id="IPR054722">
    <property type="entry name" value="PolX-like_BBD"/>
</dbReference>
<keyword evidence="15" id="KW-0233">DNA recombination</keyword>
<evidence type="ECO:0000256" key="9">
    <source>
        <dbReference type="ARBA" id="ARBA00022840"/>
    </source>
</evidence>
<sequence>MCSTSKGMWVKLLNVYEQRQDRLFNKFFSIKYMDLLAGVAKHASHLEKLWMELQDETWKEDKIKLIESLFINRALNTLPAQYFEFINCSESTPKKQQTVKILTGRLCTVELLRQNERMLPAKNTALLSKQRSFTHGNIQKGNPGKKKACFYYKDEGHFIAECPKLKNRKPKDQHNDEYVLSACALNLDRFKNFDSTFEIRVNVANETCVSCTGKGNVDVILSKGKAKTISNVLHMSDLTINLLSVSKLTERKFIVVFDNDACKVFKENKVTIIGAPDFVAPKINGINMSKTSEGKGPNSESAYLPIDQQTWHRRLGHLNYSGMKKLKELYTGLMFTESYFKKCVECLKDKDGTEYTSHEFEGILKVYGIDHQNTVPYTLEHGGVSERMNGQLSIIRGSLVGSKVDLTHPRIFGCDAYAPTPKHARIKWDSRAQEYTVAVYPEGTTGYWLHDSRKPGQIIIATDVEFLESPPVEDDDEENDKSSSSLESLDFHRFEEREVCSHAGNVIVEVGIVDNRNYDNQAIAEPRYPR</sequence>
<evidence type="ECO:0000256" key="15">
    <source>
        <dbReference type="ARBA" id="ARBA00023172"/>
    </source>
</evidence>
<keyword evidence="14" id="KW-0917">Virion maturation</keyword>
<proteinExistence type="predicted"/>
<dbReference type="Pfam" id="PF13976">
    <property type="entry name" value="gag_pre-integrs"/>
    <property type="match status" value="1"/>
</dbReference>
<keyword evidence="2" id="KW-1188">Viral release from host cell</keyword>
<dbReference type="InterPro" id="IPR036875">
    <property type="entry name" value="Znf_CCHC_sf"/>
</dbReference>
<keyword evidence="12" id="KW-0695">RNA-directed DNA polymerase</keyword>
<evidence type="ECO:0000256" key="11">
    <source>
        <dbReference type="ARBA" id="ARBA00022908"/>
    </source>
</evidence>
<dbReference type="Pfam" id="PF22936">
    <property type="entry name" value="Pol_BBD"/>
    <property type="match status" value="1"/>
</dbReference>
<dbReference type="InterPro" id="IPR012337">
    <property type="entry name" value="RNaseH-like_sf"/>
</dbReference>
<keyword evidence="13" id="KW-0239">DNA-directed DNA polymerase</keyword>
<keyword evidence="20" id="KW-1185">Reference proteome</keyword>
<evidence type="ECO:0000256" key="12">
    <source>
        <dbReference type="ARBA" id="ARBA00022918"/>
    </source>
</evidence>
<dbReference type="EMBL" id="JARBHB010000005">
    <property type="protein sequence ID" value="KAJ8883570.1"/>
    <property type="molecule type" value="Genomic_DNA"/>
</dbReference>
<name>A0ABQ9HH59_9NEOP</name>
<keyword evidence="4" id="KW-0540">Nuclease</keyword>
<evidence type="ECO:0000259" key="18">
    <source>
        <dbReference type="Pfam" id="PF25597"/>
    </source>
</evidence>
<evidence type="ECO:0000259" key="17">
    <source>
        <dbReference type="Pfam" id="PF22936"/>
    </source>
</evidence>
<keyword evidence="13" id="KW-0808">Transferase</keyword>
<keyword evidence="9" id="KW-0067">ATP-binding</keyword>
<comment type="function">
    <text evidence="1">The aspartyl protease (PR) mediates the proteolytic cleavages of the Gag and Gag-Pol polyproteins after assembly of the VLP.</text>
</comment>
<keyword evidence="13" id="KW-0548">Nucleotidyltransferase</keyword>
<keyword evidence="8" id="KW-0378">Hydrolase</keyword>
<gene>
    <name evidence="19" type="ORF">PR048_015414</name>
</gene>
<evidence type="ECO:0000256" key="10">
    <source>
        <dbReference type="ARBA" id="ARBA00022842"/>
    </source>
</evidence>
<organism evidence="19 20">
    <name type="scientific">Dryococelus australis</name>
    <dbReference type="NCBI Taxonomy" id="614101"/>
    <lineage>
        <taxon>Eukaryota</taxon>
        <taxon>Metazoa</taxon>
        <taxon>Ecdysozoa</taxon>
        <taxon>Arthropoda</taxon>
        <taxon>Hexapoda</taxon>
        <taxon>Insecta</taxon>
        <taxon>Pterygota</taxon>
        <taxon>Neoptera</taxon>
        <taxon>Polyneoptera</taxon>
        <taxon>Phasmatodea</taxon>
        <taxon>Verophasmatodea</taxon>
        <taxon>Anareolatae</taxon>
        <taxon>Phasmatidae</taxon>
        <taxon>Eurycanthinae</taxon>
        <taxon>Dryococelus</taxon>
    </lineage>
</organism>
<feature type="domain" description="Retroviral polymerase SH3-like" evidence="18">
    <location>
        <begin position="414"/>
        <end position="474"/>
    </location>
</feature>
<dbReference type="Gene3D" id="4.10.60.10">
    <property type="entry name" value="Zinc finger, CCHC-type"/>
    <property type="match status" value="1"/>
</dbReference>
<evidence type="ECO:0000313" key="19">
    <source>
        <dbReference type="EMBL" id="KAJ8883570.1"/>
    </source>
</evidence>
<evidence type="ECO:0000256" key="4">
    <source>
        <dbReference type="ARBA" id="ARBA00022722"/>
    </source>
</evidence>
<evidence type="ECO:0000256" key="2">
    <source>
        <dbReference type="ARBA" id="ARBA00022612"/>
    </source>
</evidence>
<evidence type="ECO:0000256" key="14">
    <source>
        <dbReference type="ARBA" id="ARBA00023113"/>
    </source>
</evidence>
<evidence type="ECO:0000256" key="1">
    <source>
        <dbReference type="ARBA" id="ARBA00002180"/>
    </source>
</evidence>
<evidence type="ECO:0000256" key="7">
    <source>
        <dbReference type="ARBA" id="ARBA00022759"/>
    </source>
</evidence>
<protein>
    <recommendedName>
        <fullName evidence="21">GAG-pre-integrase domain-containing protein</fullName>
    </recommendedName>
</protein>
<evidence type="ECO:0000259" key="16">
    <source>
        <dbReference type="Pfam" id="PF13976"/>
    </source>
</evidence>